<dbReference type="Pfam" id="PF14044">
    <property type="entry name" value="NETI"/>
    <property type="match status" value="1"/>
</dbReference>
<name>A0ABR8RE05_9BACI</name>
<dbReference type="Proteomes" id="UP000640786">
    <property type="component" value="Unassembled WGS sequence"/>
</dbReference>
<dbReference type="InterPro" id="IPR025930">
    <property type="entry name" value="NETI"/>
</dbReference>
<comment type="caution">
    <text evidence="1">The sequence shown here is derived from an EMBL/GenBank/DDBJ whole genome shotgun (WGS) entry which is preliminary data.</text>
</comment>
<evidence type="ECO:0000313" key="1">
    <source>
        <dbReference type="EMBL" id="MBD7945959.1"/>
    </source>
</evidence>
<evidence type="ECO:0000313" key="2">
    <source>
        <dbReference type="Proteomes" id="UP000640786"/>
    </source>
</evidence>
<reference evidence="1 2" key="1">
    <citation type="submission" date="2020-08" db="EMBL/GenBank/DDBJ databases">
        <title>A Genomic Blueprint of the Chicken Gut Microbiome.</title>
        <authorList>
            <person name="Gilroy R."/>
            <person name="Ravi A."/>
            <person name="Getino M."/>
            <person name="Pursley I."/>
            <person name="Horton D.L."/>
            <person name="Alikhan N.-F."/>
            <person name="Baker D."/>
            <person name="Gharbi K."/>
            <person name="Hall N."/>
            <person name="Watson M."/>
            <person name="Adriaenssens E.M."/>
            <person name="Foster-Nyarko E."/>
            <person name="Jarju S."/>
            <person name="Secka A."/>
            <person name="Antonio M."/>
            <person name="Oren A."/>
            <person name="Chaudhuri R."/>
            <person name="La Ragione R.M."/>
            <person name="Hildebrand F."/>
            <person name="Pallen M.J."/>
        </authorList>
    </citation>
    <scope>NUCLEOTIDE SEQUENCE [LARGE SCALE GENOMIC DNA]</scope>
    <source>
        <strain evidence="1 2">Sa2BUA9</strain>
    </source>
</reference>
<accession>A0ABR8RE05</accession>
<dbReference type="RefSeq" id="WP_191697806.1">
    <property type="nucleotide sequence ID" value="NZ_JACSQO010000011.1"/>
</dbReference>
<sequence length="63" mass="7286">MKQETKWFEVEENESISACMEKMAKQGFQVVGRREEPLFAEVDGVPTPIRQMIQLKGIKDKES</sequence>
<proteinExistence type="predicted"/>
<keyword evidence="2" id="KW-1185">Reference proteome</keyword>
<gene>
    <name evidence="1" type="ORF">H9650_17770</name>
</gene>
<dbReference type="EMBL" id="JACSQO010000011">
    <property type="protein sequence ID" value="MBD7945959.1"/>
    <property type="molecule type" value="Genomic_DNA"/>
</dbReference>
<protein>
    <submittedName>
        <fullName evidence="1">NETI motif-containing protein</fullName>
    </submittedName>
</protein>
<organism evidence="1 2">
    <name type="scientific">Psychrobacillus faecigallinarum</name>
    <dbReference type="NCBI Taxonomy" id="2762235"/>
    <lineage>
        <taxon>Bacteria</taxon>
        <taxon>Bacillati</taxon>
        <taxon>Bacillota</taxon>
        <taxon>Bacilli</taxon>
        <taxon>Bacillales</taxon>
        <taxon>Bacillaceae</taxon>
        <taxon>Psychrobacillus</taxon>
    </lineage>
</organism>